<sequence>MVTSSEEFPSYRKFILAKSDKYKLQTTFFSSEYPFFFIFPKLSAPFCNLIPHHFPTKSPSSKSTEDSVAVPSSELLPPASPLPRLDALAAAFLGGEGKVIFTLSPFN</sequence>
<gene>
    <name evidence="2" type="ORF">TIFTF001_034257</name>
</gene>
<reference evidence="2" key="1">
    <citation type="submission" date="2023-07" db="EMBL/GenBank/DDBJ databases">
        <title>draft genome sequence of fig (Ficus carica).</title>
        <authorList>
            <person name="Takahashi T."/>
            <person name="Nishimura K."/>
        </authorList>
    </citation>
    <scope>NUCLEOTIDE SEQUENCE</scope>
</reference>
<dbReference type="Gramene" id="FCD_00035565-RA">
    <property type="protein sequence ID" value="FCD_00035565-RA:cds"/>
    <property type="gene ID" value="FCD_00035565"/>
</dbReference>
<evidence type="ECO:0000256" key="1">
    <source>
        <dbReference type="SAM" id="MobiDB-lite"/>
    </source>
</evidence>
<dbReference type="Proteomes" id="UP001187192">
    <property type="component" value="Unassembled WGS sequence"/>
</dbReference>
<feature type="region of interest" description="Disordered" evidence="1">
    <location>
        <begin position="54"/>
        <end position="81"/>
    </location>
</feature>
<protein>
    <submittedName>
        <fullName evidence="2">Uncharacterized protein</fullName>
    </submittedName>
</protein>
<comment type="caution">
    <text evidence="2">The sequence shown here is derived from an EMBL/GenBank/DDBJ whole genome shotgun (WGS) entry which is preliminary data.</text>
</comment>
<accession>A0AA88E0U9</accession>
<feature type="compositionally biased region" description="Low complexity" evidence="1">
    <location>
        <begin position="71"/>
        <end position="81"/>
    </location>
</feature>
<name>A0AA88E0U9_FICCA</name>
<dbReference type="EMBL" id="BTGU01000218">
    <property type="protein sequence ID" value="GMN65188.1"/>
    <property type="molecule type" value="Genomic_DNA"/>
</dbReference>
<evidence type="ECO:0000313" key="2">
    <source>
        <dbReference type="EMBL" id="GMN65188.1"/>
    </source>
</evidence>
<evidence type="ECO:0000313" key="3">
    <source>
        <dbReference type="Proteomes" id="UP001187192"/>
    </source>
</evidence>
<dbReference type="AlphaFoldDB" id="A0AA88E0U9"/>
<proteinExistence type="predicted"/>
<keyword evidence="3" id="KW-1185">Reference proteome</keyword>
<organism evidence="2 3">
    <name type="scientific">Ficus carica</name>
    <name type="common">Common fig</name>
    <dbReference type="NCBI Taxonomy" id="3494"/>
    <lineage>
        <taxon>Eukaryota</taxon>
        <taxon>Viridiplantae</taxon>
        <taxon>Streptophyta</taxon>
        <taxon>Embryophyta</taxon>
        <taxon>Tracheophyta</taxon>
        <taxon>Spermatophyta</taxon>
        <taxon>Magnoliopsida</taxon>
        <taxon>eudicotyledons</taxon>
        <taxon>Gunneridae</taxon>
        <taxon>Pentapetalae</taxon>
        <taxon>rosids</taxon>
        <taxon>fabids</taxon>
        <taxon>Rosales</taxon>
        <taxon>Moraceae</taxon>
        <taxon>Ficeae</taxon>
        <taxon>Ficus</taxon>
    </lineage>
</organism>